<dbReference type="RefSeq" id="XP_031440277.1">
    <property type="nucleotide sequence ID" value="XM_031584417.1"/>
</dbReference>
<dbReference type="InterPro" id="IPR004182">
    <property type="entry name" value="GRAM"/>
</dbReference>
<dbReference type="Gene3D" id="2.30.29.30">
    <property type="entry name" value="Pleckstrin-homology domain (PH domain)/Phosphotyrosine-binding domain (PTB)"/>
    <property type="match status" value="1"/>
</dbReference>
<dbReference type="InterPro" id="IPR051482">
    <property type="entry name" value="Cholesterol_transport"/>
</dbReference>
<name>A0A6P8GXS1_CLUHA</name>
<dbReference type="GO" id="GO:0005886">
    <property type="term" value="C:plasma membrane"/>
    <property type="evidence" value="ECO:0007669"/>
    <property type="project" value="TreeGrafter"/>
</dbReference>
<dbReference type="GO" id="GO:0032366">
    <property type="term" value="P:intracellular sterol transport"/>
    <property type="evidence" value="ECO:0007669"/>
    <property type="project" value="TreeGrafter"/>
</dbReference>
<dbReference type="SMART" id="SM00568">
    <property type="entry name" value="GRAM"/>
    <property type="match status" value="1"/>
</dbReference>
<dbReference type="GO" id="GO:0015485">
    <property type="term" value="F:cholesterol binding"/>
    <property type="evidence" value="ECO:0007669"/>
    <property type="project" value="TreeGrafter"/>
</dbReference>
<dbReference type="CDD" id="cd13220">
    <property type="entry name" value="PH-GRAM_GRAMDC"/>
    <property type="match status" value="1"/>
</dbReference>
<dbReference type="AlphaFoldDB" id="A0A6P8GXS1"/>
<reference evidence="3" key="1">
    <citation type="submission" date="2025-08" db="UniProtKB">
        <authorList>
            <consortium name="RefSeq"/>
        </authorList>
    </citation>
    <scope>IDENTIFICATION</scope>
</reference>
<dbReference type="InterPro" id="IPR011993">
    <property type="entry name" value="PH-like_dom_sf"/>
</dbReference>
<evidence type="ECO:0000313" key="2">
    <source>
        <dbReference type="Proteomes" id="UP000515152"/>
    </source>
</evidence>
<dbReference type="PANTHER" id="PTHR23319">
    <property type="entry name" value="GRAM DOMAIN CONTAINING 1B, ISOFORM E"/>
    <property type="match status" value="1"/>
</dbReference>
<organism evidence="2 3">
    <name type="scientific">Clupea harengus</name>
    <name type="common">Atlantic herring</name>
    <dbReference type="NCBI Taxonomy" id="7950"/>
    <lineage>
        <taxon>Eukaryota</taxon>
        <taxon>Metazoa</taxon>
        <taxon>Chordata</taxon>
        <taxon>Craniata</taxon>
        <taxon>Vertebrata</taxon>
        <taxon>Euteleostomi</taxon>
        <taxon>Actinopterygii</taxon>
        <taxon>Neopterygii</taxon>
        <taxon>Teleostei</taxon>
        <taxon>Clupei</taxon>
        <taxon>Clupeiformes</taxon>
        <taxon>Clupeoidei</taxon>
        <taxon>Clupeidae</taxon>
        <taxon>Clupea</taxon>
    </lineage>
</organism>
<evidence type="ECO:0000259" key="1">
    <source>
        <dbReference type="SMART" id="SM00568"/>
    </source>
</evidence>
<sequence>MGVVFCEVCEEIQQMSHLPKPDMANQTPEDTVSIDDISTEEAGWFDSGGLYVTTPQVPPTSYKQRSEEFRKLFKEPTDSEMLIADYTCALQRDILLQGRIYLSENLLCFHSNVFRGTKIVLKLEDITIMTREKTARLIPNAIQISTNAEKVCFSFFPTHMYSFSRHV</sequence>
<keyword evidence="2" id="KW-1185">Reference proteome</keyword>
<dbReference type="GO" id="GO:0005789">
    <property type="term" value="C:endoplasmic reticulum membrane"/>
    <property type="evidence" value="ECO:0007669"/>
    <property type="project" value="TreeGrafter"/>
</dbReference>
<accession>A0A6P8GXS1</accession>
<feature type="domain" description="GRAM" evidence="1">
    <location>
        <begin position="67"/>
        <end position="133"/>
    </location>
</feature>
<dbReference type="OrthoDB" id="2162691at2759"/>
<dbReference type="GO" id="GO:0140268">
    <property type="term" value="C:endoplasmic reticulum-plasma membrane contact site"/>
    <property type="evidence" value="ECO:0007669"/>
    <property type="project" value="TreeGrafter"/>
</dbReference>
<proteinExistence type="predicted"/>
<dbReference type="PANTHER" id="PTHR23319:SF1">
    <property type="entry name" value="PROTEIN ASTER-C"/>
    <property type="match status" value="1"/>
</dbReference>
<dbReference type="GO" id="GO:0120020">
    <property type="term" value="F:cholesterol transfer activity"/>
    <property type="evidence" value="ECO:0007669"/>
    <property type="project" value="TreeGrafter"/>
</dbReference>
<protein>
    <submittedName>
        <fullName evidence="3">Protein Aster-B-like</fullName>
    </submittedName>
</protein>
<dbReference type="GeneID" id="116224470"/>
<dbReference type="KEGG" id="char:116224470"/>
<evidence type="ECO:0000313" key="3">
    <source>
        <dbReference type="RefSeq" id="XP_031440277.1"/>
    </source>
</evidence>
<gene>
    <name evidence="3" type="primary">LOC116224470</name>
</gene>
<dbReference type="Proteomes" id="UP000515152">
    <property type="component" value="Chromosome 17"/>
</dbReference>
<dbReference type="Pfam" id="PF02893">
    <property type="entry name" value="GRAM"/>
    <property type="match status" value="1"/>
</dbReference>